<keyword evidence="4" id="KW-1003">Cell membrane</keyword>
<dbReference type="Proteomes" id="UP000199005">
    <property type="component" value="Unassembled WGS sequence"/>
</dbReference>
<dbReference type="AlphaFoldDB" id="A0A1H6T225"/>
<keyword evidence="6 8" id="KW-1133">Transmembrane helix</keyword>
<evidence type="ECO:0000256" key="3">
    <source>
        <dbReference type="ARBA" id="ARBA00022448"/>
    </source>
</evidence>
<feature type="transmembrane region" description="Helical" evidence="8">
    <location>
        <begin position="300"/>
        <end position="318"/>
    </location>
</feature>
<feature type="transmembrane region" description="Helical" evidence="8">
    <location>
        <begin position="26"/>
        <end position="49"/>
    </location>
</feature>
<dbReference type="CDD" id="cd06550">
    <property type="entry name" value="TM_ABC_iron-siderophores_like"/>
    <property type="match status" value="1"/>
</dbReference>
<dbReference type="InterPro" id="IPR037294">
    <property type="entry name" value="ABC_BtuC-like"/>
</dbReference>
<dbReference type="EMBL" id="FNYO01000016">
    <property type="protein sequence ID" value="SEI69842.1"/>
    <property type="molecule type" value="Genomic_DNA"/>
</dbReference>
<dbReference type="RefSeq" id="WP_090898652.1">
    <property type="nucleotide sequence ID" value="NZ_FNYO01000016.1"/>
</dbReference>
<dbReference type="InterPro" id="IPR000522">
    <property type="entry name" value="ABC_transptr_permease_BtuC"/>
</dbReference>
<reference evidence="9 10" key="1">
    <citation type="submission" date="2016-10" db="EMBL/GenBank/DDBJ databases">
        <authorList>
            <person name="de Groot N.N."/>
        </authorList>
    </citation>
    <scope>NUCLEOTIDE SEQUENCE [LARGE SCALE GENOMIC DNA]</scope>
    <source>
        <strain evidence="9 10">DSM 1041</strain>
    </source>
</reference>
<feature type="transmembrane region" description="Helical" evidence="8">
    <location>
        <begin position="263"/>
        <end position="288"/>
    </location>
</feature>
<feature type="transmembrane region" description="Helical" evidence="8">
    <location>
        <begin position="84"/>
        <end position="104"/>
    </location>
</feature>
<keyword evidence="7 8" id="KW-0472">Membrane</keyword>
<keyword evidence="5 8" id="KW-0812">Transmembrane</keyword>
<evidence type="ECO:0000256" key="2">
    <source>
        <dbReference type="ARBA" id="ARBA00007935"/>
    </source>
</evidence>
<protein>
    <submittedName>
        <fullName evidence="9">Iron complex transport system permease protein</fullName>
    </submittedName>
</protein>
<dbReference type="STRING" id="170623.SAMN04244579_01677"/>
<evidence type="ECO:0000313" key="10">
    <source>
        <dbReference type="Proteomes" id="UP000199005"/>
    </source>
</evidence>
<evidence type="ECO:0000256" key="6">
    <source>
        <dbReference type="ARBA" id="ARBA00022989"/>
    </source>
</evidence>
<dbReference type="PANTHER" id="PTHR30472:SF70">
    <property type="entry name" value="MOLYBDATE IMPORT SYSTEM PERMEASE PROTEIN MOLB"/>
    <property type="match status" value="1"/>
</dbReference>
<evidence type="ECO:0000256" key="7">
    <source>
        <dbReference type="ARBA" id="ARBA00023136"/>
    </source>
</evidence>
<evidence type="ECO:0000256" key="5">
    <source>
        <dbReference type="ARBA" id="ARBA00022692"/>
    </source>
</evidence>
<dbReference type="GO" id="GO:0005886">
    <property type="term" value="C:plasma membrane"/>
    <property type="evidence" value="ECO:0007669"/>
    <property type="project" value="UniProtKB-SubCell"/>
</dbReference>
<dbReference type="Pfam" id="PF01032">
    <property type="entry name" value="FecCD"/>
    <property type="match status" value="1"/>
</dbReference>
<dbReference type="Gene3D" id="1.10.3470.10">
    <property type="entry name" value="ABC transporter involved in vitamin B12 uptake, BtuC"/>
    <property type="match status" value="1"/>
</dbReference>
<evidence type="ECO:0000313" key="9">
    <source>
        <dbReference type="EMBL" id="SEI69842.1"/>
    </source>
</evidence>
<dbReference type="GO" id="GO:0022857">
    <property type="term" value="F:transmembrane transporter activity"/>
    <property type="evidence" value="ECO:0007669"/>
    <property type="project" value="InterPro"/>
</dbReference>
<accession>A0A1H6T225</accession>
<gene>
    <name evidence="9" type="ORF">SAMN04244579_01677</name>
</gene>
<dbReference type="SUPFAM" id="SSF81345">
    <property type="entry name" value="ABC transporter involved in vitamin B12 uptake, BtuC"/>
    <property type="match status" value="1"/>
</dbReference>
<evidence type="ECO:0000256" key="1">
    <source>
        <dbReference type="ARBA" id="ARBA00004651"/>
    </source>
</evidence>
<organism evidence="9 10">
    <name type="scientific">Azotobacter beijerinckii</name>
    <dbReference type="NCBI Taxonomy" id="170623"/>
    <lineage>
        <taxon>Bacteria</taxon>
        <taxon>Pseudomonadati</taxon>
        <taxon>Pseudomonadota</taxon>
        <taxon>Gammaproteobacteria</taxon>
        <taxon>Pseudomonadales</taxon>
        <taxon>Pseudomonadaceae</taxon>
        <taxon>Azotobacter</taxon>
    </lineage>
</organism>
<sequence length="356" mass="37063">MNDLSTPASSCVDCRQPSRADFRTRWFWGGASLLLGTTVLSLALGRYAVPLAELLQFLGAWLGLGDFPHERYALLHSLVVEVRLPRVLAAILVGAGLSVSGAAYQAVFRNPLVSPGLLGVLSGCAFGAALGMVLGLGGAWIPLLGGVTGLLAVAVGVGIAGLFRNSSILILVLGGIVSNALFNALLSVVKYLADPLDQLPSIVYWMLGSLSAVDSAVLAWTAPLLALAILAMCLLGRAIDALSLSDEEALSLGVPVRRLRYGIIALATLISALTVSIAGMVGWVGLLIPHLARLLVGPANARLVPMSACLGGLFLLVADDLARTLTRGEIPLGILTELLGAIAFVLVLNRVRRGWL</sequence>
<feature type="transmembrane region" description="Helical" evidence="8">
    <location>
        <begin position="224"/>
        <end position="243"/>
    </location>
</feature>
<dbReference type="PANTHER" id="PTHR30472">
    <property type="entry name" value="FERRIC ENTEROBACTIN TRANSPORT SYSTEM PERMEASE PROTEIN"/>
    <property type="match status" value="1"/>
</dbReference>
<dbReference type="GO" id="GO:0033214">
    <property type="term" value="P:siderophore-iron import into cell"/>
    <property type="evidence" value="ECO:0007669"/>
    <property type="project" value="TreeGrafter"/>
</dbReference>
<comment type="subcellular location">
    <subcellularLocation>
        <location evidence="1">Cell membrane</location>
        <topology evidence="1">Multi-pass membrane protein</topology>
    </subcellularLocation>
</comment>
<evidence type="ECO:0000256" key="4">
    <source>
        <dbReference type="ARBA" id="ARBA00022475"/>
    </source>
</evidence>
<comment type="similarity">
    <text evidence="2">Belongs to the binding-protein-dependent transport system permease family. FecCD subfamily.</text>
</comment>
<feature type="transmembrane region" description="Helical" evidence="8">
    <location>
        <begin position="170"/>
        <end position="193"/>
    </location>
</feature>
<keyword evidence="3" id="KW-0813">Transport</keyword>
<feature type="transmembrane region" description="Helical" evidence="8">
    <location>
        <begin position="116"/>
        <end position="134"/>
    </location>
</feature>
<name>A0A1H6T225_9GAMM</name>
<feature type="transmembrane region" description="Helical" evidence="8">
    <location>
        <begin position="140"/>
        <end position="163"/>
    </location>
</feature>
<feature type="transmembrane region" description="Helical" evidence="8">
    <location>
        <begin position="330"/>
        <end position="348"/>
    </location>
</feature>
<proteinExistence type="inferred from homology"/>
<evidence type="ECO:0000256" key="8">
    <source>
        <dbReference type="SAM" id="Phobius"/>
    </source>
</evidence>